<protein>
    <submittedName>
        <fullName evidence="1">Uncharacterized protein</fullName>
    </submittedName>
</protein>
<gene>
    <name evidence="1" type="ORF">AAEY27_12630</name>
</gene>
<dbReference type="EMBL" id="CP151800">
    <property type="protein sequence ID" value="WZV96533.1"/>
    <property type="molecule type" value="Genomic_DNA"/>
</dbReference>
<evidence type="ECO:0000313" key="2">
    <source>
        <dbReference type="Proteomes" id="UP001466893"/>
    </source>
</evidence>
<name>A0ABZ3B0B1_9ENTR</name>
<organism evidence="1 2">
    <name type="scientific">Kosakonia calanthes</name>
    <dbReference type="NCBI Taxonomy" id="3139408"/>
    <lineage>
        <taxon>Bacteria</taxon>
        <taxon>Pseudomonadati</taxon>
        <taxon>Pseudomonadota</taxon>
        <taxon>Gammaproteobacteria</taxon>
        <taxon>Enterobacterales</taxon>
        <taxon>Enterobacteriaceae</taxon>
        <taxon>Kosakonia</taxon>
    </lineage>
</organism>
<dbReference type="RefSeq" id="WP_342320910.1">
    <property type="nucleotide sequence ID" value="NZ_CP151800.1"/>
</dbReference>
<evidence type="ECO:0000313" key="1">
    <source>
        <dbReference type="EMBL" id="WZV96533.1"/>
    </source>
</evidence>
<dbReference type="Proteomes" id="UP001466893">
    <property type="component" value="Chromosome"/>
</dbReference>
<keyword evidence="2" id="KW-1185">Reference proteome</keyword>
<accession>A0ABZ3B0B1</accession>
<proteinExistence type="predicted"/>
<reference evidence="1 2" key="1">
    <citation type="submission" date="2024-04" db="EMBL/GenBank/DDBJ databases">
        <title>Kosakonia calanthae sp. nov., a halophilic bacterium isolated from leaves of Calanthe tiplacata.</title>
        <authorList>
            <person name="Wu P."/>
        </authorList>
    </citation>
    <scope>NUCLEOTIDE SEQUENCE [LARGE SCALE GENOMIC DNA]</scope>
    <source>
        <strain evidence="1 2">BYX6</strain>
    </source>
</reference>
<sequence>MNAICAIMPPTDVMRVTAMLVISDDWFMVLRITSGIPAAEAPNF</sequence>